<keyword evidence="8 13" id="KW-1133">Transmembrane helix</keyword>
<evidence type="ECO:0000256" key="9">
    <source>
        <dbReference type="ARBA" id="ARBA00023065"/>
    </source>
</evidence>
<keyword evidence="9 12" id="KW-0406">Ion transport</keyword>
<reference evidence="18" key="1">
    <citation type="submission" date="2016-06" db="UniProtKB">
        <authorList>
            <consortium name="WormBaseParasite"/>
        </authorList>
    </citation>
    <scope>IDENTIFICATION</scope>
</reference>
<keyword evidence="5 12" id="KW-0812">Transmembrane</keyword>
<dbReference type="GO" id="GO:0030322">
    <property type="term" value="P:stabilization of membrane potential"/>
    <property type="evidence" value="ECO:0007669"/>
    <property type="project" value="TreeGrafter"/>
</dbReference>
<proteinExistence type="inferred from homology"/>
<feature type="transmembrane region" description="Helical" evidence="13">
    <location>
        <begin position="461"/>
        <end position="478"/>
    </location>
</feature>
<evidence type="ECO:0000259" key="15">
    <source>
        <dbReference type="Pfam" id="PF07885"/>
    </source>
</evidence>
<evidence type="ECO:0000313" key="18">
    <source>
        <dbReference type="WBParaSite" id="nOo.2.0.1.t05282-RA"/>
    </source>
</evidence>
<feature type="transmembrane region" description="Helical" evidence="13">
    <location>
        <begin position="353"/>
        <end position="374"/>
    </location>
</feature>
<dbReference type="GO" id="GO:0022841">
    <property type="term" value="F:potassium ion leak channel activity"/>
    <property type="evidence" value="ECO:0007669"/>
    <property type="project" value="TreeGrafter"/>
</dbReference>
<dbReference type="OrthoDB" id="297496at2759"/>
<evidence type="ECO:0000256" key="3">
    <source>
        <dbReference type="ARBA" id="ARBA00022448"/>
    </source>
</evidence>
<protein>
    <submittedName>
        <fullName evidence="18">TWiK family of potassium channels protein 7</fullName>
    </submittedName>
</protein>
<evidence type="ECO:0000256" key="5">
    <source>
        <dbReference type="ARBA" id="ARBA00022692"/>
    </source>
</evidence>
<name>A0A182EB50_ONCOC</name>
<evidence type="ECO:0000256" key="6">
    <source>
        <dbReference type="ARBA" id="ARBA00022826"/>
    </source>
</evidence>
<evidence type="ECO:0000256" key="13">
    <source>
        <dbReference type="SAM" id="Phobius"/>
    </source>
</evidence>
<sequence length="618" mass="71314">MNHYGYLRVDSDPMLSSELTNTRYNYSGDGELGPYNPNLSNDSEQYELDDHVDEMSQTYTRHASRKEKLYQERLSQCSATMDQQKWNKRDLLDVPDKTVFFDQKKKFICVMESIAKLEEQRSFLEEENIRKLNLAKELAASLVDKFVILVKQASEDGKIFGSVTTIEVAKSLLQGHEIDPSQLQYCIDVSSTSEGPTMRDTSEDDEFDHESGIKKYAKLILPHVGLVLLTCAYTFVGASVFYSVEQPHELASKRRQLDMIYERQEEFVNSLFTLAMLNETRREVWSQVTKQHMHNMSDHLFNAFEKFFLTAAEVRANDTIEMWSFSTSIFFAVTVVTTIGYGNPVPVTQLGRMMCIIFSLFGIPLTLVTIADIGKFLSEHLVWMYGNYLKLKHFLWQRHHWHKGHKERVCEQCQRQGLSADMHFIEEQRIPAMLVLVILVAYTSLGGVLMSNLEPWNFFTAFYWSFITMTTVGFGDLMPRRDGYMYLILLYIILGLAITTMCIDLVGVQYIRKIHYFGRKIQDARSALAVVGGKVVLVSELYANLMQKRAKSCDQNTFIIDNFHISKHVIPFIPADIRWIRYIDQNAESLSSSSLTSTLDLHSCRFCHSRFSISRYHP</sequence>
<feature type="domain" description="Potassium channel" evidence="15">
    <location>
        <begin position="317"/>
        <end position="378"/>
    </location>
</feature>
<feature type="domain" description="Large ribosomal subunit protein bL9 C-terminal" evidence="14">
    <location>
        <begin position="135"/>
        <end position="184"/>
    </location>
</feature>
<dbReference type="InterPro" id="IPR036791">
    <property type="entry name" value="Ribosomal_bL9_C_sf"/>
</dbReference>
<evidence type="ECO:0000259" key="14">
    <source>
        <dbReference type="Pfam" id="PF03948"/>
    </source>
</evidence>
<accession>A0A182EB50</accession>
<evidence type="ECO:0000313" key="17">
    <source>
        <dbReference type="Proteomes" id="UP000271087"/>
    </source>
</evidence>
<dbReference type="Gene3D" id="1.10.287.70">
    <property type="match status" value="1"/>
</dbReference>
<dbReference type="Pfam" id="PF07885">
    <property type="entry name" value="Ion_trans_2"/>
    <property type="match status" value="2"/>
</dbReference>
<evidence type="ECO:0000256" key="4">
    <source>
        <dbReference type="ARBA" id="ARBA00022538"/>
    </source>
</evidence>
<feature type="transmembrane region" description="Helical" evidence="13">
    <location>
        <begin position="322"/>
        <end position="341"/>
    </location>
</feature>
<dbReference type="PRINTS" id="PR01095">
    <property type="entry name" value="TASKCHANNEL"/>
</dbReference>
<feature type="transmembrane region" description="Helical" evidence="13">
    <location>
        <begin position="484"/>
        <end position="511"/>
    </location>
</feature>
<evidence type="ECO:0000256" key="11">
    <source>
        <dbReference type="ARBA" id="ARBA00023303"/>
    </source>
</evidence>
<dbReference type="STRING" id="42157.A0A182EB50"/>
<evidence type="ECO:0000256" key="1">
    <source>
        <dbReference type="ARBA" id="ARBA00004141"/>
    </source>
</evidence>
<dbReference type="InterPro" id="IPR020069">
    <property type="entry name" value="Ribosomal_bL9_C"/>
</dbReference>
<feature type="transmembrane region" description="Helical" evidence="13">
    <location>
        <begin position="430"/>
        <end position="449"/>
    </location>
</feature>
<feature type="transmembrane region" description="Helical" evidence="13">
    <location>
        <begin position="224"/>
        <end position="244"/>
    </location>
</feature>
<keyword evidence="3 12" id="KW-0813">Transport</keyword>
<evidence type="ECO:0000256" key="8">
    <source>
        <dbReference type="ARBA" id="ARBA00022989"/>
    </source>
</evidence>
<keyword evidence="11 12" id="KW-0407">Ion channel</keyword>
<dbReference type="GO" id="GO:0015271">
    <property type="term" value="F:outward rectifier potassium channel activity"/>
    <property type="evidence" value="ECO:0007669"/>
    <property type="project" value="TreeGrafter"/>
</dbReference>
<dbReference type="Pfam" id="PF03948">
    <property type="entry name" value="Ribosomal_L9_C"/>
    <property type="match status" value="1"/>
</dbReference>
<dbReference type="Gene3D" id="3.10.430.100">
    <property type="entry name" value="Ribosomal protein L9, C-terminal domain"/>
    <property type="match status" value="1"/>
</dbReference>
<evidence type="ECO:0000256" key="12">
    <source>
        <dbReference type="RuleBase" id="RU003857"/>
    </source>
</evidence>
<keyword evidence="17" id="KW-1185">Reference proteome</keyword>
<dbReference type="AlphaFoldDB" id="A0A182EB50"/>
<dbReference type="InterPro" id="IPR003280">
    <property type="entry name" value="2pore_dom_K_chnl"/>
</dbReference>
<reference evidence="16 17" key="2">
    <citation type="submission" date="2018-08" db="EMBL/GenBank/DDBJ databases">
        <authorList>
            <person name="Laetsch R D."/>
            <person name="Stevens L."/>
            <person name="Kumar S."/>
            <person name="Blaxter L. M."/>
        </authorList>
    </citation>
    <scope>NUCLEOTIDE SEQUENCE [LARGE SCALE GENOMIC DNA]</scope>
</reference>
<dbReference type="InterPro" id="IPR003092">
    <property type="entry name" value="2pore_dom_K_chnl_TASK"/>
</dbReference>
<evidence type="ECO:0000256" key="10">
    <source>
        <dbReference type="ARBA" id="ARBA00023136"/>
    </source>
</evidence>
<dbReference type="PANTHER" id="PTHR11003">
    <property type="entry name" value="POTASSIUM CHANNEL, SUBFAMILY K"/>
    <property type="match status" value="1"/>
</dbReference>
<evidence type="ECO:0000256" key="7">
    <source>
        <dbReference type="ARBA" id="ARBA00022958"/>
    </source>
</evidence>
<evidence type="ECO:0000313" key="16">
    <source>
        <dbReference type="EMBL" id="VDK76770.1"/>
    </source>
</evidence>
<dbReference type="PRINTS" id="PR01333">
    <property type="entry name" value="2POREKCHANEL"/>
</dbReference>
<keyword evidence="6" id="KW-0631">Potassium channel</keyword>
<keyword evidence="10 13" id="KW-0472">Membrane</keyword>
<dbReference type="InterPro" id="IPR013099">
    <property type="entry name" value="K_chnl_dom"/>
</dbReference>
<dbReference type="Proteomes" id="UP000271087">
    <property type="component" value="Unassembled WGS sequence"/>
</dbReference>
<dbReference type="EMBL" id="UYRW01001366">
    <property type="protein sequence ID" value="VDK76770.1"/>
    <property type="molecule type" value="Genomic_DNA"/>
</dbReference>
<dbReference type="SUPFAM" id="SSF55653">
    <property type="entry name" value="Ribosomal protein L9 C-domain"/>
    <property type="match status" value="1"/>
</dbReference>
<comment type="similarity">
    <text evidence="2 12">Belongs to the two pore domain potassium channel (TC 1.A.1.8) family.</text>
</comment>
<organism evidence="18">
    <name type="scientific">Onchocerca ochengi</name>
    <name type="common">Filarial nematode worm</name>
    <dbReference type="NCBI Taxonomy" id="42157"/>
    <lineage>
        <taxon>Eukaryota</taxon>
        <taxon>Metazoa</taxon>
        <taxon>Ecdysozoa</taxon>
        <taxon>Nematoda</taxon>
        <taxon>Chromadorea</taxon>
        <taxon>Rhabditida</taxon>
        <taxon>Spirurina</taxon>
        <taxon>Spiruromorpha</taxon>
        <taxon>Filarioidea</taxon>
        <taxon>Onchocercidae</taxon>
        <taxon>Onchocerca</taxon>
    </lineage>
</organism>
<gene>
    <name evidence="16" type="ORF">NOO_LOCUS5282</name>
</gene>
<dbReference type="PANTHER" id="PTHR11003:SF333">
    <property type="entry name" value="TWIK FAMILY OF POTASSIUM CHANNELS PROTEIN 7"/>
    <property type="match status" value="1"/>
</dbReference>
<dbReference type="SUPFAM" id="SSF81324">
    <property type="entry name" value="Voltage-gated potassium channels"/>
    <property type="match status" value="2"/>
</dbReference>
<comment type="subcellular location">
    <subcellularLocation>
        <location evidence="1">Membrane</location>
        <topology evidence="1">Multi-pass membrane protein</topology>
    </subcellularLocation>
</comment>
<dbReference type="WBParaSite" id="nOo.2.0.1.t05282-RA">
    <property type="protein sequence ID" value="nOo.2.0.1.t05282-RA"/>
    <property type="gene ID" value="nOo.2.0.1.g05282"/>
</dbReference>
<feature type="domain" description="Potassium channel" evidence="15">
    <location>
        <begin position="437"/>
        <end position="508"/>
    </location>
</feature>
<evidence type="ECO:0000256" key="2">
    <source>
        <dbReference type="ARBA" id="ARBA00006666"/>
    </source>
</evidence>
<dbReference type="GO" id="GO:0005886">
    <property type="term" value="C:plasma membrane"/>
    <property type="evidence" value="ECO:0007669"/>
    <property type="project" value="TreeGrafter"/>
</dbReference>
<keyword evidence="7" id="KW-0630">Potassium</keyword>
<keyword evidence="4" id="KW-0633">Potassium transport</keyword>